<evidence type="ECO:0000313" key="2">
    <source>
        <dbReference type="Proteomes" id="UP001209701"/>
    </source>
</evidence>
<comment type="caution">
    <text evidence="1">The sequence shown here is derived from an EMBL/GenBank/DDBJ whole genome shotgun (WGS) entry which is preliminary data.</text>
</comment>
<dbReference type="Proteomes" id="UP001209701">
    <property type="component" value="Unassembled WGS sequence"/>
</dbReference>
<accession>A0ABT2YAJ3</accession>
<protein>
    <submittedName>
        <fullName evidence="1">Uncharacterized protein</fullName>
    </submittedName>
</protein>
<gene>
    <name evidence="1" type="ORF">LNV07_04335</name>
</gene>
<sequence length="65" mass="6982">MSAADTDASADPKAFATLQAQFSLKGYALLRMADGVILAERWGFIRQLDSLAQAAQFLHQIGGAR</sequence>
<organism evidence="1 2">
    <name type="scientific">Roseateles oligotrophus</name>
    <dbReference type="NCBI Taxonomy" id="1769250"/>
    <lineage>
        <taxon>Bacteria</taxon>
        <taxon>Pseudomonadati</taxon>
        <taxon>Pseudomonadota</taxon>
        <taxon>Betaproteobacteria</taxon>
        <taxon>Burkholderiales</taxon>
        <taxon>Sphaerotilaceae</taxon>
        <taxon>Roseateles</taxon>
    </lineage>
</organism>
<name>A0ABT2YAJ3_9BURK</name>
<dbReference type="RefSeq" id="WP_263569951.1">
    <property type="nucleotide sequence ID" value="NZ_JAJIRN010000002.1"/>
</dbReference>
<keyword evidence="2" id="KW-1185">Reference proteome</keyword>
<proteinExistence type="predicted"/>
<reference evidence="1 2" key="1">
    <citation type="submission" date="2021-11" db="EMBL/GenBank/DDBJ databases">
        <authorList>
            <person name="Liang Q."/>
            <person name="Mou H."/>
            <person name="Liu Z."/>
        </authorList>
    </citation>
    <scope>NUCLEOTIDE SEQUENCE [LARGE SCALE GENOMIC DNA]</scope>
    <source>
        <strain evidence="1 2">CHU3</strain>
    </source>
</reference>
<dbReference type="EMBL" id="JAJIRN010000002">
    <property type="protein sequence ID" value="MCV2367321.1"/>
    <property type="molecule type" value="Genomic_DNA"/>
</dbReference>
<evidence type="ECO:0000313" key="1">
    <source>
        <dbReference type="EMBL" id="MCV2367321.1"/>
    </source>
</evidence>